<keyword evidence="4" id="KW-0539">Nucleus</keyword>
<evidence type="ECO:0000256" key="1">
    <source>
        <dbReference type="ARBA" id="ARBA00004604"/>
    </source>
</evidence>
<dbReference type="AlphaFoldDB" id="A0AAV4DAG0"/>
<gene>
    <name evidence="6" type="ORF">PoB_006755100</name>
</gene>
<dbReference type="GO" id="GO:0005730">
    <property type="term" value="C:nucleolus"/>
    <property type="evidence" value="ECO:0007669"/>
    <property type="project" value="UniProtKB-SubCell"/>
</dbReference>
<comment type="caution">
    <text evidence="6">The sequence shown here is derived from an EMBL/GenBank/DDBJ whole genome shotgun (WGS) entry which is preliminary data.</text>
</comment>
<comment type="similarity">
    <text evidence="2">Belongs to the NOP16 family.</text>
</comment>
<dbReference type="PANTHER" id="PTHR13243:SF1">
    <property type="entry name" value="NUCLEOLAR PROTEIN 16"/>
    <property type="match status" value="1"/>
</dbReference>
<dbReference type="Proteomes" id="UP000735302">
    <property type="component" value="Unassembled WGS sequence"/>
</dbReference>
<sequence>MGKVRKIKRHQKFDYNRDRKKKRRKAKQVPSIQCDEIKKAWDVKKSVKKNLEDMGIAADSNKILKLPRSKPLKMGTLDVEMEVDLQKTPVKKFVMDDLEERAKIPGKKKMSMSDEDAGFCTYMLDKYGDNYKAMARDERNYYQETPKQIQRKINRFKSIPEMYKIYAEARQGESSMDS</sequence>
<evidence type="ECO:0000256" key="5">
    <source>
        <dbReference type="SAM" id="MobiDB-lite"/>
    </source>
</evidence>
<dbReference type="PANTHER" id="PTHR13243">
    <property type="entry name" value="HSPC111 PROTEIN-RELATED"/>
    <property type="match status" value="1"/>
</dbReference>
<evidence type="ECO:0000313" key="7">
    <source>
        <dbReference type="Proteomes" id="UP000735302"/>
    </source>
</evidence>
<reference evidence="6 7" key="1">
    <citation type="journal article" date="2021" name="Elife">
        <title>Chloroplast acquisition without the gene transfer in kleptoplastic sea slugs, Plakobranchus ocellatus.</title>
        <authorList>
            <person name="Maeda T."/>
            <person name="Takahashi S."/>
            <person name="Yoshida T."/>
            <person name="Shimamura S."/>
            <person name="Takaki Y."/>
            <person name="Nagai Y."/>
            <person name="Toyoda A."/>
            <person name="Suzuki Y."/>
            <person name="Arimoto A."/>
            <person name="Ishii H."/>
            <person name="Satoh N."/>
            <person name="Nishiyama T."/>
            <person name="Hasebe M."/>
            <person name="Maruyama T."/>
            <person name="Minagawa J."/>
            <person name="Obokata J."/>
            <person name="Shigenobu S."/>
        </authorList>
    </citation>
    <scope>NUCLEOTIDE SEQUENCE [LARGE SCALE GENOMIC DNA]</scope>
</reference>
<keyword evidence="7" id="KW-1185">Reference proteome</keyword>
<comment type="subcellular location">
    <subcellularLocation>
        <location evidence="1">Nucleus</location>
        <location evidence="1">Nucleolus</location>
    </subcellularLocation>
</comment>
<organism evidence="6 7">
    <name type="scientific">Plakobranchus ocellatus</name>
    <dbReference type="NCBI Taxonomy" id="259542"/>
    <lineage>
        <taxon>Eukaryota</taxon>
        <taxon>Metazoa</taxon>
        <taxon>Spiralia</taxon>
        <taxon>Lophotrochozoa</taxon>
        <taxon>Mollusca</taxon>
        <taxon>Gastropoda</taxon>
        <taxon>Heterobranchia</taxon>
        <taxon>Euthyneura</taxon>
        <taxon>Panpulmonata</taxon>
        <taxon>Sacoglossa</taxon>
        <taxon>Placobranchoidea</taxon>
        <taxon>Plakobranchidae</taxon>
        <taxon>Plakobranchus</taxon>
    </lineage>
</organism>
<evidence type="ECO:0000256" key="4">
    <source>
        <dbReference type="ARBA" id="ARBA00023242"/>
    </source>
</evidence>
<dbReference type="EMBL" id="BLXT01007646">
    <property type="protein sequence ID" value="GFO41046.1"/>
    <property type="molecule type" value="Genomic_DNA"/>
</dbReference>
<dbReference type="GO" id="GO:0042273">
    <property type="term" value="P:ribosomal large subunit biogenesis"/>
    <property type="evidence" value="ECO:0007669"/>
    <property type="project" value="TreeGrafter"/>
</dbReference>
<name>A0AAV4DAG0_9GAST</name>
<evidence type="ECO:0000256" key="2">
    <source>
        <dbReference type="ARBA" id="ARBA00008479"/>
    </source>
</evidence>
<feature type="compositionally biased region" description="Basic residues" evidence="5">
    <location>
        <begin position="1"/>
        <end position="11"/>
    </location>
</feature>
<feature type="compositionally biased region" description="Basic residues" evidence="5">
    <location>
        <begin position="18"/>
        <end position="27"/>
    </location>
</feature>
<accession>A0AAV4DAG0</accession>
<dbReference type="Pfam" id="PF09420">
    <property type="entry name" value="Nop16"/>
    <property type="match status" value="2"/>
</dbReference>
<feature type="region of interest" description="Disordered" evidence="5">
    <location>
        <begin position="1"/>
        <end position="29"/>
    </location>
</feature>
<protein>
    <recommendedName>
        <fullName evidence="3">Nucleolar protein 16</fullName>
    </recommendedName>
</protein>
<evidence type="ECO:0000313" key="6">
    <source>
        <dbReference type="EMBL" id="GFO41046.1"/>
    </source>
</evidence>
<proteinExistence type="inferred from homology"/>
<evidence type="ECO:0000256" key="3">
    <source>
        <dbReference type="ARBA" id="ARBA00015522"/>
    </source>
</evidence>
<dbReference type="InterPro" id="IPR019002">
    <property type="entry name" value="Ribosome_biogenesis_Nop16"/>
</dbReference>